<proteinExistence type="predicted"/>
<name>A0ABX7XFU0_9FLAO</name>
<dbReference type="EMBL" id="CP072842">
    <property type="protein sequence ID" value="QTV06826.1"/>
    <property type="molecule type" value="Genomic_DNA"/>
</dbReference>
<feature type="transmembrane region" description="Helical" evidence="1">
    <location>
        <begin position="75"/>
        <end position="94"/>
    </location>
</feature>
<feature type="transmembrane region" description="Helical" evidence="1">
    <location>
        <begin position="7"/>
        <end position="26"/>
    </location>
</feature>
<keyword evidence="1" id="KW-1133">Transmembrane helix</keyword>
<evidence type="ECO:0008006" key="4">
    <source>
        <dbReference type="Google" id="ProtNLM"/>
    </source>
</evidence>
<reference evidence="2 3" key="1">
    <citation type="journal article" date="2021" name="Int. J. Syst. Evol. Microbiol.">
        <title>Faecalibacter bovis sp. nov., isolated from cow faeces.</title>
        <authorList>
            <person name="Li F."/>
            <person name="Zhao W."/>
            <person name="Hong Q."/>
            <person name="Shao Q."/>
            <person name="Song J."/>
            <person name="Yang S."/>
        </authorList>
    </citation>
    <scope>NUCLEOTIDE SEQUENCE [LARGE SCALE GENOMIC DNA]</scope>
    <source>
        <strain evidence="2 3">ZY171143</strain>
    </source>
</reference>
<keyword evidence="1" id="KW-0472">Membrane</keyword>
<reference evidence="3" key="2">
    <citation type="submission" date="2021-04" db="EMBL/GenBank/DDBJ databases">
        <title>Taxonomy of Flavobacteriaceae bacterium ZY171143.</title>
        <authorList>
            <person name="Li F."/>
        </authorList>
    </citation>
    <scope>NUCLEOTIDE SEQUENCE [LARGE SCALE GENOMIC DNA]</scope>
    <source>
        <strain evidence="3">ZY171143</strain>
    </source>
</reference>
<feature type="transmembrane region" description="Helical" evidence="1">
    <location>
        <begin position="46"/>
        <end position="63"/>
    </location>
</feature>
<sequence>MNRSLRLTLKTTFILIIVWFISYFVFGEHISLEFSDYNFALFFPKILTFATGASIYFLFLLSIKKADGWNIKNILKFVFGIIIGIIPFFLFKYYSSVGNCQNWEVTKKVKSTLYESVSSSSETIKLIETYCLEMDLREEKTYRVMAITPIFNTISPIDTLKINDTNWKKIKKN</sequence>
<protein>
    <recommendedName>
        <fullName evidence="4">DUF5673 domain-containing protein</fullName>
    </recommendedName>
</protein>
<keyword evidence="3" id="KW-1185">Reference proteome</keyword>
<gene>
    <name evidence="2" type="ORF">J9309_05790</name>
</gene>
<evidence type="ECO:0000256" key="1">
    <source>
        <dbReference type="SAM" id="Phobius"/>
    </source>
</evidence>
<dbReference type="RefSeq" id="WP_230477611.1">
    <property type="nucleotide sequence ID" value="NZ_CP072842.1"/>
</dbReference>
<organism evidence="2 3">
    <name type="scientific">Faecalibacter bovis</name>
    <dbReference type="NCBI Taxonomy" id="2898187"/>
    <lineage>
        <taxon>Bacteria</taxon>
        <taxon>Pseudomonadati</taxon>
        <taxon>Bacteroidota</taxon>
        <taxon>Flavobacteriia</taxon>
        <taxon>Flavobacteriales</taxon>
        <taxon>Weeksellaceae</taxon>
        <taxon>Faecalibacter</taxon>
    </lineage>
</organism>
<accession>A0ABX7XFU0</accession>
<keyword evidence="1" id="KW-0812">Transmembrane</keyword>
<evidence type="ECO:0000313" key="2">
    <source>
        <dbReference type="EMBL" id="QTV06826.1"/>
    </source>
</evidence>
<dbReference type="Proteomes" id="UP000672011">
    <property type="component" value="Chromosome"/>
</dbReference>
<evidence type="ECO:0000313" key="3">
    <source>
        <dbReference type="Proteomes" id="UP000672011"/>
    </source>
</evidence>